<dbReference type="EMBL" id="MG372114">
    <property type="protein sequence ID" value="AXJ99092.1"/>
    <property type="molecule type" value="Genomic_DNA"/>
</dbReference>
<protein>
    <submittedName>
        <fullName evidence="1">Uncharacterized protein</fullName>
    </submittedName>
</protein>
<reference evidence="1" key="1">
    <citation type="submission" date="2014-09" db="EMBL/GenBank/DDBJ databases">
        <title>Complete sequence of a oqxAB-harboring IncHI2 plasmid from a Salmonella Typhimurium strain.</title>
        <authorList>
            <person name="Li L.Jr."/>
            <person name="Sun J."/>
            <person name="Deng H."/>
            <person name="Liu Y."/>
        </authorList>
    </citation>
    <scope>NUCLEOTIDE SEQUENCE</scope>
    <source>
        <strain evidence="1">GDS147</strain>
        <plasmid evidence="1">pHXY0908</plasmid>
    </source>
</reference>
<reference evidence="2" key="2">
    <citation type="submission" date="2017-10" db="EMBL/GenBank/DDBJ databases">
        <title>Salmonella enterica Serovar Typhimurium strain JZ26 plasmid pJZ26, complete sequence.</title>
        <authorList>
            <person name="Li Y."/>
        </authorList>
    </citation>
    <scope>NUCLEOTIDE SEQUENCE</scope>
    <source>
        <strain evidence="2">JZ26</strain>
        <plasmid evidence="2">pJZ26</plasmid>
    </source>
</reference>
<sequence length="41" mass="4569">MILHPAHRDTLVLITGHFSTHVPGYEQGGNNEKGCEIVRLK</sequence>
<geneLocation type="plasmid" evidence="2">
    <name>pJZ26</name>
</geneLocation>
<evidence type="ECO:0000313" key="1">
    <source>
        <dbReference type="EMBL" id="AKG90237.1"/>
    </source>
</evidence>
<geneLocation type="plasmid" evidence="1">
    <name>pHXY0908</name>
</geneLocation>
<accession>A0A0H3VXM3</accession>
<keyword evidence="1" id="KW-0614">Plasmid</keyword>
<evidence type="ECO:0000313" key="2">
    <source>
        <dbReference type="EMBL" id="AXJ99092.1"/>
    </source>
</evidence>
<organism evidence="1">
    <name type="scientific">Salmonella typhimurium</name>
    <dbReference type="NCBI Taxonomy" id="90371"/>
    <lineage>
        <taxon>Bacteria</taxon>
        <taxon>Pseudomonadati</taxon>
        <taxon>Pseudomonadota</taxon>
        <taxon>Gammaproteobacteria</taxon>
        <taxon>Enterobacterales</taxon>
        <taxon>Enterobacteriaceae</taxon>
        <taxon>Salmonella</taxon>
    </lineage>
</organism>
<name>A0A0H3VXM3_SALTM</name>
<proteinExistence type="predicted"/>
<dbReference type="AlphaFoldDB" id="A0A0H3VXM3"/>
<dbReference type="EMBL" id="KM877269">
    <property type="protein sequence ID" value="AKG90237.1"/>
    <property type="molecule type" value="Genomic_DNA"/>
</dbReference>